<keyword evidence="13" id="KW-1185">Reference proteome</keyword>
<feature type="domain" description="G-protein coupled receptors family 1 profile" evidence="11">
    <location>
        <begin position="76"/>
        <end position="324"/>
    </location>
</feature>
<keyword evidence="3 10" id="KW-0716">Sensory transduction</keyword>
<evidence type="ECO:0000259" key="11">
    <source>
        <dbReference type="PROSITE" id="PS50262"/>
    </source>
</evidence>
<feature type="transmembrane region" description="Helical" evidence="10">
    <location>
        <begin position="95"/>
        <end position="115"/>
    </location>
</feature>
<dbReference type="Pfam" id="PF13853">
    <property type="entry name" value="7tm_4"/>
    <property type="match status" value="1"/>
</dbReference>
<keyword evidence="9" id="KW-0297">G-protein coupled receptor</keyword>
<dbReference type="OrthoDB" id="6147321at2759"/>
<evidence type="ECO:0000256" key="10">
    <source>
        <dbReference type="RuleBase" id="RU363047"/>
    </source>
</evidence>
<feature type="transmembrane region" description="Helical" evidence="10">
    <location>
        <begin position="175"/>
        <end position="198"/>
    </location>
</feature>
<comment type="subcellular location">
    <subcellularLocation>
        <location evidence="1 10">Cell membrane</location>
        <topology evidence="1 10">Multi-pass membrane protein</topology>
    </subcellularLocation>
</comment>
<dbReference type="PRINTS" id="PR00245">
    <property type="entry name" value="OLFACTORYR"/>
</dbReference>
<dbReference type="Gene3D" id="1.20.1070.10">
    <property type="entry name" value="Rhodopsin 7-helix transmembrane proteins"/>
    <property type="match status" value="1"/>
</dbReference>
<evidence type="ECO:0000256" key="2">
    <source>
        <dbReference type="ARBA" id="ARBA00022475"/>
    </source>
</evidence>
<dbReference type="GO" id="GO:0005886">
    <property type="term" value="C:plasma membrane"/>
    <property type="evidence" value="ECO:0007669"/>
    <property type="project" value="UniProtKB-SubCell"/>
</dbReference>
<evidence type="ECO:0000256" key="4">
    <source>
        <dbReference type="ARBA" id="ARBA00022692"/>
    </source>
</evidence>
<organism evidence="12 13">
    <name type="scientific">Bambusicola thoracicus</name>
    <name type="common">Chinese bamboo-partridge</name>
    <name type="synonym">Perdix thoracica</name>
    <dbReference type="NCBI Taxonomy" id="9083"/>
    <lineage>
        <taxon>Eukaryota</taxon>
        <taxon>Metazoa</taxon>
        <taxon>Chordata</taxon>
        <taxon>Craniata</taxon>
        <taxon>Vertebrata</taxon>
        <taxon>Euteleostomi</taxon>
        <taxon>Archelosauria</taxon>
        <taxon>Archosauria</taxon>
        <taxon>Dinosauria</taxon>
        <taxon>Saurischia</taxon>
        <taxon>Theropoda</taxon>
        <taxon>Coelurosauria</taxon>
        <taxon>Aves</taxon>
        <taxon>Neognathae</taxon>
        <taxon>Galloanserae</taxon>
        <taxon>Galliformes</taxon>
        <taxon>Phasianidae</taxon>
        <taxon>Perdicinae</taxon>
        <taxon>Bambusicola</taxon>
    </lineage>
</organism>
<dbReference type="Proteomes" id="UP000237246">
    <property type="component" value="Unassembled WGS sequence"/>
</dbReference>
<keyword evidence="9" id="KW-0675">Receptor</keyword>
<evidence type="ECO:0000256" key="6">
    <source>
        <dbReference type="ARBA" id="ARBA00022989"/>
    </source>
</evidence>
<evidence type="ECO:0000256" key="8">
    <source>
        <dbReference type="ARBA" id="ARBA00023224"/>
    </source>
</evidence>
<reference evidence="12 13" key="1">
    <citation type="submission" date="2018-01" db="EMBL/GenBank/DDBJ databases">
        <title>Comparison of the Chinese Bamboo Partridge and Red Junglefowl genome sequences highlights the importance of demography in genome evolution.</title>
        <authorList>
            <person name="Tiley G.P."/>
            <person name="Kimball R.T."/>
            <person name="Braun E.L."/>
            <person name="Burleigh J.G."/>
        </authorList>
    </citation>
    <scope>NUCLEOTIDE SEQUENCE [LARGE SCALE GENOMIC DNA]</scope>
    <source>
        <strain evidence="12">RTK389</strain>
        <tissue evidence="12">Blood</tissue>
    </source>
</reference>
<feature type="transmembrane region" description="Helical" evidence="10">
    <location>
        <begin position="272"/>
        <end position="295"/>
    </location>
</feature>
<dbReference type="GO" id="GO:0004984">
    <property type="term" value="F:olfactory receptor activity"/>
    <property type="evidence" value="ECO:0007669"/>
    <property type="project" value="InterPro"/>
</dbReference>
<evidence type="ECO:0000256" key="5">
    <source>
        <dbReference type="ARBA" id="ARBA00022725"/>
    </source>
</evidence>
<evidence type="ECO:0000256" key="7">
    <source>
        <dbReference type="ARBA" id="ARBA00023136"/>
    </source>
</evidence>
<evidence type="ECO:0000313" key="13">
    <source>
        <dbReference type="Proteomes" id="UP000237246"/>
    </source>
</evidence>
<dbReference type="SUPFAM" id="SSF81321">
    <property type="entry name" value="Family A G protein-coupled receptor-like"/>
    <property type="match status" value="1"/>
</dbReference>
<keyword evidence="5 10" id="KW-0552">Olfaction</keyword>
<evidence type="ECO:0000256" key="3">
    <source>
        <dbReference type="ARBA" id="ARBA00022606"/>
    </source>
</evidence>
<feature type="non-terminal residue" evidence="12">
    <location>
        <position position="1"/>
    </location>
</feature>
<feature type="transmembrane region" description="Helical" evidence="10">
    <location>
        <begin position="233"/>
        <end position="260"/>
    </location>
</feature>
<keyword evidence="6 10" id="KW-1133">Transmembrane helix</keyword>
<protein>
    <recommendedName>
        <fullName evidence="10">Olfactory receptor</fullName>
    </recommendedName>
</protein>
<dbReference type="InterPro" id="IPR017452">
    <property type="entry name" value="GPCR_Rhodpsn_7TM"/>
</dbReference>
<evidence type="ECO:0000256" key="1">
    <source>
        <dbReference type="ARBA" id="ARBA00004651"/>
    </source>
</evidence>
<dbReference type="FunFam" id="1.20.1070.10:FF:000001">
    <property type="entry name" value="Olfactory receptor"/>
    <property type="match status" value="1"/>
</dbReference>
<keyword evidence="7 10" id="KW-0472">Membrane</keyword>
<comment type="similarity">
    <text evidence="9">Belongs to the G-protein coupled receptor 1 family.</text>
</comment>
<evidence type="ECO:0000313" key="12">
    <source>
        <dbReference type="EMBL" id="POI25095.1"/>
    </source>
</evidence>
<dbReference type="PRINTS" id="PR00237">
    <property type="entry name" value="GPCRRHODOPSN"/>
</dbReference>
<comment type="caution">
    <text evidence="12">The sequence shown here is derived from an EMBL/GenBank/DDBJ whole genome shotgun (WGS) entry which is preliminary data.</text>
</comment>
<feature type="transmembrane region" description="Helical" evidence="10">
    <location>
        <begin position="135"/>
        <end position="154"/>
    </location>
</feature>
<name>A0A2P4SLV1_BAMTH</name>
<dbReference type="PANTHER" id="PTHR26453">
    <property type="entry name" value="OLFACTORY RECEPTOR"/>
    <property type="match status" value="1"/>
</dbReference>
<dbReference type="PROSITE" id="PS50262">
    <property type="entry name" value="G_PROTEIN_RECEP_F1_2"/>
    <property type="match status" value="1"/>
</dbReference>
<proteinExistence type="inferred from homology"/>
<feature type="transmembrane region" description="Helical" evidence="10">
    <location>
        <begin position="307"/>
        <end position="326"/>
    </location>
</feature>
<dbReference type="EMBL" id="PPHD01036496">
    <property type="protein sequence ID" value="POI25095.1"/>
    <property type="molecule type" value="Genomic_DNA"/>
</dbReference>
<dbReference type="InterPro" id="IPR000276">
    <property type="entry name" value="GPCR_Rhodpsn"/>
</dbReference>
<keyword evidence="8 9" id="KW-0807">Transducer</keyword>
<evidence type="ECO:0000256" key="9">
    <source>
        <dbReference type="RuleBase" id="RU000688"/>
    </source>
</evidence>
<feature type="transmembrane region" description="Helical" evidence="10">
    <location>
        <begin position="60"/>
        <end position="83"/>
    </location>
</feature>
<keyword evidence="4 9" id="KW-0812">Transmembrane</keyword>
<dbReference type="CDD" id="cd15225">
    <property type="entry name" value="7tmA_OR10A-like"/>
    <property type="match status" value="1"/>
</dbReference>
<dbReference type="AlphaFoldDB" id="A0A2P4SLV1"/>
<gene>
    <name evidence="12" type="ORF">CIB84_011154</name>
</gene>
<dbReference type="GO" id="GO:0004930">
    <property type="term" value="F:G protein-coupled receptor activity"/>
    <property type="evidence" value="ECO:0007669"/>
    <property type="project" value="UniProtKB-KW"/>
</dbReference>
<sequence>VFWLPAGLKRSDFSVLTSPLVLYPFDSSQMKPNEGQELENHTLLTEFVLSGLSSYPELQYLLFFTFCLIYTFTITGNLLIFLVTLHPSLHTPMYFFLRVLSFLDISTASIVVPKMLVNFQSEDRKISYVGCATQLYFVIFLGATECYILAAMAYDRYMAICHPLRYAIIMNRRASLFLVLLSYCSGNVVSMVQTAWVFTLPFCGPAKINYFFCDIPPLLMLSCTDTSLYEKQIFTATVLVIFTPFYLILVSYACIVSSILKISSAEGRCKTFSTCSSHLLVVTLYYGSGTLIYLRPKSSNSQDTKKVLSLMYTAIIPTLNPLIYSLRNKEVKAAISRILTDLRKI</sequence>
<dbReference type="InterPro" id="IPR000725">
    <property type="entry name" value="Olfact_rcpt"/>
</dbReference>
<dbReference type="PROSITE" id="PS00237">
    <property type="entry name" value="G_PROTEIN_RECEP_F1_1"/>
    <property type="match status" value="1"/>
</dbReference>
<keyword evidence="2 10" id="KW-1003">Cell membrane</keyword>
<accession>A0A2P4SLV1</accession>